<comment type="caution">
    <text evidence="2">The sequence shown here is derived from an EMBL/GenBank/DDBJ whole genome shotgun (WGS) entry which is preliminary data.</text>
</comment>
<dbReference type="Gene3D" id="3.30.40.240">
    <property type="entry name" value="Transglutaminase elicitor, body domain"/>
    <property type="match status" value="1"/>
</dbReference>
<dbReference type="AlphaFoldDB" id="A0A080Z126"/>
<sequence>MPSIRFISTAISFIALYQQIRSVVASSLQDDPVTTCSSYDLSNKNFPGRGTAIEDDGTCKVTMPGNRDAPHRKLEVIEGSDTAKLEEYFGVKLETKLKNLPTSAIHHPSPWNGPSWLVYQDSINYEWKKGQLSPAEKDATAFGLNVTEFMDKVSAQNGIDSEMNYSTPCTTDNDCDFTTCAIRKNAISGYCIPTWYDISHAWAPASVLEKGPVCAVNFNGVVFHPIDVMGLVTDIYDGVKVSTIFTGSRYNGGNESMDAYGRSVEYSYRDVNPGFFHIAATNLLGKLNHTFIIDRYAGYVVWNQPVYVFEVYEQTSMTVEEAAQIFYDSNTYPWNDNATSIVHVTANLLWNNDVDADVRDSILVMNSDPSATYEYLLELNKAEEIIGGEWLNKANDNHPDFIWFPKGKPAADVVTSVGLSYANVTMLLEMAAACSYSK</sequence>
<reference evidence="2 3" key="1">
    <citation type="submission" date="2013-11" db="EMBL/GenBank/DDBJ databases">
        <title>The Genome Sequence of Phytophthora parasitica P1976.</title>
        <authorList>
            <consortium name="The Broad Institute Genomics Platform"/>
            <person name="Russ C."/>
            <person name="Tyler B."/>
            <person name="Panabieres F."/>
            <person name="Shan W."/>
            <person name="Tripathy S."/>
            <person name="Grunwald N."/>
            <person name="Machado M."/>
            <person name="Johnson C.S."/>
            <person name="Walker B."/>
            <person name="Young S."/>
            <person name="Zeng Q."/>
            <person name="Gargeya S."/>
            <person name="Fitzgerald M."/>
            <person name="Haas B."/>
            <person name="Abouelleil A."/>
            <person name="Allen A.W."/>
            <person name="Alvarado L."/>
            <person name="Arachchi H.M."/>
            <person name="Berlin A.M."/>
            <person name="Chapman S.B."/>
            <person name="Gainer-Dewar J."/>
            <person name="Goldberg J."/>
            <person name="Griggs A."/>
            <person name="Gujja S."/>
            <person name="Hansen M."/>
            <person name="Howarth C."/>
            <person name="Imamovic A."/>
            <person name="Ireland A."/>
            <person name="Larimer J."/>
            <person name="McCowan C."/>
            <person name="Murphy C."/>
            <person name="Pearson M."/>
            <person name="Poon T.W."/>
            <person name="Priest M."/>
            <person name="Roberts A."/>
            <person name="Saif S."/>
            <person name="Shea T."/>
            <person name="Sisk P."/>
            <person name="Sykes S."/>
            <person name="Wortman J."/>
            <person name="Nusbaum C."/>
            <person name="Birren B."/>
        </authorList>
    </citation>
    <scope>NUCLEOTIDE SEQUENCE [LARGE SCALE GENOMIC DNA]</scope>
    <source>
        <strain evidence="2 3">P1976</strain>
    </source>
</reference>
<dbReference type="EMBL" id="ANJA01003949">
    <property type="protein sequence ID" value="ETO60337.1"/>
    <property type="molecule type" value="Genomic_DNA"/>
</dbReference>
<evidence type="ECO:0000256" key="1">
    <source>
        <dbReference type="SAM" id="SignalP"/>
    </source>
</evidence>
<dbReference type="OrthoDB" id="10249031at2759"/>
<dbReference type="Proteomes" id="UP000028582">
    <property type="component" value="Unassembled WGS sequence"/>
</dbReference>
<accession>A0A080Z126</accession>
<name>A0A080Z126_PHYNI</name>
<proteinExistence type="predicted"/>
<evidence type="ECO:0000313" key="2">
    <source>
        <dbReference type="EMBL" id="ETO60337.1"/>
    </source>
</evidence>
<dbReference type="Pfam" id="PF16683">
    <property type="entry name" value="TGase_elicitor"/>
    <property type="match status" value="1"/>
</dbReference>
<dbReference type="GO" id="GO:0016755">
    <property type="term" value="F:aminoacyltransferase activity"/>
    <property type="evidence" value="ECO:0007669"/>
    <property type="project" value="InterPro"/>
</dbReference>
<keyword evidence="1" id="KW-0732">Signal</keyword>
<protein>
    <submittedName>
        <fullName evidence="2">Uncharacterized protein</fullName>
    </submittedName>
</protein>
<evidence type="ECO:0000313" key="3">
    <source>
        <dbReference type="Proteomes" id="UP000028582"/>
    </source>
</evidence>
<dbReference type="InterPro" id="IPR032048">
    <property type="entry name" value="TGase_elicitor"/>
</dbReference>
<feature type="signal peptide" evidence="1">
    <location>
        <begin position="1"/>
        <end position="25"/>
    </location>
</feature>
<feature type="chain" id="PRO_5001752581" evidence="1">
    <location>
        <begin position="26"/>
        <end position="438"/>
    </location>
</feature>
<organism evidence="2 3">
    <name type="scientific">Phytophthora nicotianae P1976</name>
    <dbReference type="NCBI Taxonomy" id="1317066"/>
    <lineage>
        <taxon>Eukaryota</taxon>
        <taxon>Sar</taxon>
        <taxon>Stramenopiles</taxon>
        <taxon>Oomycota</taxon>
        <taxon>Peronosporomycetes</taxon>
        <taxon>Peronosporales</taxon>
        <taxon>Peronosporaceae</taxon>
        <taxon>Phytophthora</taxon>
    </lineage>
</organism>
<gene>
    <name evidence="2" type="ORF">F444_21448</name>
</gene>